<keyword evidence="6" id="KW-1185">Reference proteome</keyword>
<dbReference type="InterPro" id="IPR010987">
    <property type="entry name" value="Glutathione-S-Trfase_C-like"/>
</dbReference>
<evidence type="ECO:0000313" key="6">
    <source>
        <dbReference type="Proteomes" id="UP001497600"/>
    </source>
</evidence>
<feature type="domain" description="GST C-terminal" evidence="4">
    <location>
        <begin position="98"/>
        <end position="244"/>
    </location>
</feature>
<name>A0ABP0EER0_9ASCO</name>
<dbReference type="InterPro" id="IPR036249">
    <property type="entry name" value="Thioredoxin-like_sf"/>
</dbReference>
<dbReference type="SFLD" id="SFLDG00358">
    <property type="entry name" value="Main_(cytGST)"/>
    <property type="match status" value="1"/>
</dbReference>
<feature type="domain" description="GST N-terminal" evidence="3">
    <location>
        <begin position="5"/>
        <end position="92"/>
    </location>
</feature>
<evidence type="ECO:0000256" key="2">
    <source>
        <dbReference type="RuleBase" id="RU003494"/>
    </source>
</evidence>
<dbReference type="Proteomes" id="UP001497600">
    <property type="component" value="Chromosome F"/>
</dbReference>
<reference evidence="5 6" key="1">
    <citation type="submission" date="2024-01" db="EMBL/GenBank/DDBJ databases">
        <authorList>
            <consortium name="Genoscope - CEA"/>
            <person name="William W."/>
        </authorList>
    </citation>
    <scope>NUCLEOTIDE SEQUENCE [LARGE SCALE GENOMIC DNA]</scope>
    <source>
        <strain evidence="5 6">29B2s-10</strain>
    </source>
</reference>
<dbReference type="EMBL" id="OZ004258">
    <property type="protein sequence ID" value="CAK7911961.1"/>
    <property type="molecule type" value="Genomic_DNA"/>
</dbReference>
<sequence>MSETKDKIVLHWLQHSRATRILWLLEELKLPYEIKVYKRDSQYRAPQELKKIHPLGRSPLVEIIPEGTSKPVVLAETGYIIQYLLDHYNPSGELVPSSPENRELVKYYLNYTEGTLQSLLVSLLVNSKAKSSAPFGFGFLMNKLVGGINQAYYLPELLSNLSFLDAQLAKQSGGYFAGDRLSAADIILSFPLYENTFANPERASQTLGQSINLVEKFPHIHKWSEKIKDEPGYIKAGKILESKL</sequence>
<dbReference type="SFLD" id="SFLDS00019">
    <property type="entry name" value="Glutathione_Transferase_(cytos"/>
    <property type="match status" value="1"/>
</dbReference>
<accession>A0ABP0EER0</accession>
<dbReference type="Gene3D" id="1.20.1050.10">
    <property type="match status" value="1"/>
</dbReference>
<dbReference type="Pfam" id="PF02798">
    <property type="entry name" value="GST_N"/>
    <property type="match status" value="1"/>
</dbReference>
<evidence type="ECO:0008006" key="7">
    <source>
        <dbReference type="Google" id="ProtNLM"/>
    </source>
</evidence>
<dbReference type="CDD" id="cd03046">
    <property type="entry name" value="GST_N_GTT1_like"/>
    <property type="match status" value="1"/>
</dbReference>
<dbReference type="Pfam" id="PF00043">
    <property type="entry name" value="GST_C"/>
    <property type="match status" value="1"/>
</dbReference>
<dbReference type="InterPro" id="IPR036282">
    <property type="entry name" value="Glutathione-S-Trfase_C_sf"/>
</dbReference>
<dbReference type="SUPFAM" id="SSF52833">
    <property type="entry name" value="Thioredoxin-like"/>
    <property type="match status" value="1"/>
</dbReference>
<evidence type="ECO:0000259" key="3">
    <source>
        <dbReference type="PROSITE" id="PS50404"/>
    </source>
</evidence>
<proteinExistence type="inferred from homology"/>
<dbReference type="PANTHER" id="PTHR44051:SF9">
    <property type="entry name" value="GLUTATHIONE S-TRANSFERASE 1"/>
    <property type="match status" value="1"/>
</dbReference>
<dbReference type="PROSITE" id="PS50404">
    <property type="entry name" value="GST_NTER"/>
    <property type="match status" value="1"/>
</dbReference>
<dbReference type="InterPro" id="IPR040079">
    <property type="entry name" value="Glutathione_S-Trfase"/>
</dbReference>
<dbReference type="SUPFAM" id="SSF47616">
    <property type="entry name" value="GST C-terminal domain-like"/>
    <property type="match status" value="1"/>
</dbReference>
<dbReference type="PANTHER" id="PTHR44051">
    <property type="entry name" value="GLUTATHIONE S-TRANSFERASE-RELATED"/>
    <property type="match status" value="1"/>
</dbReference>
<dbReference type="InterPro" id="IPR004045">
    <property type="entry name" value="Glutathione_S-Trfase_N"/>
</dbReference>
<comment type="similarity">
    <text evidence="1 2">Belongs to the GST superfamily.</text>
</comment>
<dbReference type="InterPro" id="IPR004046">
    <property type="entry name" value="GST_C"/>
</dbReference>
<organism evidence="5 6">
    <name type="scientific">[Candida] anglica</name>
    <dbReference type="NCBI Taxonomy" id="148631"/>
    <lineage>
        <taxon>Eukaryota</taxon>
        <taxon>Fungi</taxon>
        <taxon>Dikarya</taxon>
        <taxon>Ascomycota</taxon>
        <taxon>Saccharomycotina</taxon>
        <taxon>Pichiomycetes</taxon>
        <taxon>Debaryomycetaceae</taxon>
        <taxon>Kurtzmaniella</taxon>
    </lineage>
</organism>
<evidence type="ECO:0000259" key="4">
    <source>
        <dbReference type="PROSITE" id="PS50405"/>
    </source>
</evidence>
<protein>
    <recommendedName>
        <fullName evidence="7">Glutathione S-transferase</fullName>
    </recommendedName>
</protein>
<evidence type="ECO:0000313" key="5">
    <source>
        <dbReference type="EMBL" id="CAK7911961.1"/>
    </source>
</evidence>
<gene>
    <name evidence="5" type="ORF">CAAN4_F04808</name>
</gene>
<dbReference type="Gene3D" id="3.40.30.10">
    <property type="entry name" value="Glutaredoxin"/>
    <property type="match status" value="1"/>
</dbReference>
<dbReference type="PROSITE" id="PS50405">
    <property type="entry name" value="GST_CTER"/>
    <property type="match status" value="1"/>
</dbReference>
<evidence type="ECO:0000256" key="1">
    <source>
        <dbReference type="ARBA" id="ARBA00007409"/>
    </source>
</evidence>